<dbReference type="GO" id="GO:0000155">
    <property type="term" value="F:phosphorelay sensor kinase activity"/>
    <property type="evidence" value="ECO:0007669"/>
    <property type="project" value="InterPro"/>
</dbReference>
<gene>
    <name evidence="12" type="ORF">LX83_004146</name>
</gene>
<keyword evidence="10" id="KW-0472">Membrane</keyword>
<reference evidence="12" key="1">
    <citation type="submission" date="2022-06" db="EMBL/GenBank/DDBJ databases">
        <title>Genomic Encyclopedia of Archaeal and Bacterial Type Strains, Phase II (KMG-II): from individual species to whole genera.</title>
        <authorList>
            <person name="Goeker M."/>
        </authorList>
    </citation>
    <scope>NUCLEOTIDE SEQUENCE</scope>
    <source>
        <strain evidence="12">DSM 43935</strain>
    </source>
</reference>
<evidence type="ECO:0000256" key="6">
    <source>
        <dbReference type="ARBA" id="ARBA00022777"/>
    </source>
</evidence>
<keyword evidence="7" id="KW-0067">ATP-binding</keyword>
<comment type="catalytic activity">
    <reaction evidence="1">
        <text>ATP + protein L-histidine = ADP + protein N-phospho-L-histidine.</text>
        <dbReference type="EC" id="2.7.13.3"/>
    </reaction>
</comment>
<evidence type="ECO:0000256" key="9">
    <source>
        <dbReference type="SAM" id="MobiDB-lite"/>
    </source>
</evidence>
<dbReference type="InterPro" id="IPR036890">
    <property type="entry name" value="HATPase_C_sf"/>
</dbReference>
<dbReference type="EC" id="2.7.13.3" evidence="2"/>
<evidence type="ECO:0000259" key="11">
    <source>
        <dbReference type="SMART" id="SM00387"/>
    </source>
</evidence>
<dbReference type="Proteomes" id="UP001206128">
    <property type="component" value="Unassembled WGS sequence"/>
</dbReference>
<keyword evidence="10" id="KW-0812">Transmembrane</keyword>
<keyword evidence="13" id="KW-1185">Reference proteome</keyword>
<comment type="caution">
    <text evidence="12">The sequence shown here is derived from an EMBL/GenBank/DDBJ whole genome shotgun (WGS) entry which is preliminary data.</text>
</comment>
<feature type="compositionally biased region" description="Basic and acidic residues" evidence="9">
    <location>
        <begin position="1"/>
        <end position="18"/>
    </location>
</feature>
<feature type="transmembrane region" description="Helical" evidence="10">
    <location>
        <begin position="93"/>
        <end position="111"/>
    </location>
</feature>
<name>A0AAE3KM77_9PSEU</name>
<keyword evidence="8" id="KW-0902">Two-component regulatory system</keyword>
<feature type="domain" description="Histidine kinase/HSP90-like ATPase" evidence="11">
    <location>
        <begin position="320"/>
        <end position="412"/>
    </location>
</feature>
<dbReference type="Pfam" id="PF07730">
    <property type="entry name" value="HisKA_3"/>
    <property type="match status" value="1"/>
</dbReference>
<evidence type="ECO:0000256" key="2">
    <source>
        <dbReference type="ARBA" id="ARBA00012438"/>
    </source>
</evidence>
<feature type="transmembrane region" description="Helical" evidence="10">
    <location>
        <begin position="70"/>
        <end position="86"/>
    </location>
</feature>
<dbReference type="GO" id="GO:0046983">
    <property type="term" value="F:protein dimerization activity"/>
    <property type="evidence" value="ECO:0007669"/>
    <property type="project" value="InterPro"/>
</dbReference>
<feature type="transmembrane region" description="Helical" evidence="10">
    <location>
        <begin position="165"/>
        <end position="187"/>
    </location>
</feature>
<feature type="region of interest" description="Disordered" evidence="9">
    <location>
        <begin position="1"/>
        <end position="25"/>
    </location>
</feature>
<keyword evidence="6 12" id="KW-0418">Kinase</keyword>
<evidence type="ECO:0000256" key="1">
    <source>
        <dbReference type="ARBA" id="ARBA00000085"/>
    </source>
</evidence>
<dbReference type="InterPro" id="IPR003594">
    <property type="entry name" value="HATPase_dom"/>
</dbReference>
<keyword evidence="10" id="KW-1133">Transmembrane helix</keyword>
<proteinExistence type="predicted"/>
<dbReference type="CDD" id="cd16917">
    <property type="entry name" value="HATPase_UhpB-NarQ-NarX-like"/>
    <property type="match status" value="1"/>
</dbReference>
<evidence type="ECO:0000256" key="5">
    <source>
        <dbReference type="ARBA" id="ARBA00022741"/>
    </source>
</evidence>
<dbReference type="GO" id="GO:0016020">
    <property type="term" value="C:membrane"/>
    <property type="evidence" value="ECO:0007669"/>
    <property type="project" value="InterPro"/>
</dbReference>
<evidence type="ECO:0000256" key="8">
    <source>
        <dbReference type="ARBA" id="ARBA00023012"/>
    </source>
</evidence>
<evidence type="ECO:0000256" key="3">
    <source>
        <dbReference type="ARBA" id="ARBA00022553"/>
    </source>
</evidence>
<evidence type="ECO:0000256" key="4">
    <source>
        <dbReference type="ARBA" id="ARBA00022679"/>
    </source>
</evidence>
<dbReference type="Pfam" id="PF02518">
    <property type="entry name" value="HATPase_c"/>
    <property type="match status" value="1"/>
</dbReference>
<evidence type="ECO:0000256" key="10">
    <source>
        <dbReference type="SAM" id="Phobius"/>
    </source>
</evidence>
<dbReference type="EMBL" id="JAMTCK010000009">
    <property type="protein sequence ID" value="MCP2167273.1"/>
    <property type="molecule type" value="Genomic_DNA"/>
</dbReference>
<dbReference type="GO" id="GO:0005524">
    <property type="term" value="F:ATP binding"/>
    <property type="evidence" value="ECO:0007669"/>
    <property type="project" value="UniProtKB-KW"/>
</dbReference>
<dbReference type="AlphaFoldDB" id="A0AAE3KM77"/>
<dbReference type="Gene3D" id="1.20.5.1930">
    <property type="match status" value="1"/>
</dbReference>
<keyword evidence="5" id="KW-0547">Nucleotide-binding</keyword>
<evidence type="ECO:0000313" key="13">
    <source>
        <dbReference type="Proteomes" id="UP001206128"/>
    </source>
</evidence>
<organism evidence="12 13">
    <name type="scientific">Goodfellowiella coeruleoviolacea</name>
    <dbReference type="NCBI Taxonomy" id="334858"/>
    <lineage>
        <taxon>Bacteria</taxon>
        <taxon>Bacillati</taxon>
        <taxon>Actinomycetota</taxon>
        <taxon>Actinomycetes</taxon>
        <taxon>Pseudonocardiales</taxon>
        <taxon>Pseudonocardiaceae</taxon>
        <taxon>Goodfellowiella</taxon>
    </lineage>
</organism>
<evidence type="ECO:0000256" key="7">
    <source>
        <dbReference type="ARBA" id="ARBA00022840"/>
    </source>
</evidence>
<dbReference type="SMART" id="SM00387">
    <property type="entry name" value="HATPase_c"/>
    <property type="match status" value="1"/>
</dbReference>
<evidence type="ECO:0000313" key="12">
    <source>
        <dbReference type="EMBL" id="MCP2167273.1"/>
    </source>
</evidence>
<dbReference type="InterPro" id="IPR011712">
    <property type="entry name" value="Sig_transdc_His_kin_sub3_dim/P"/>
</dbReference>
<sequence length="415" mass="43587">MSDVESGWHDQRVPDNPRRPVPAHRLPPSARTALTWCAVAGLTLVLWAALGAGPEPAHGQPPGSLRLAGWPRLVVAALLALPLRWARSRPLPVLAAVVLGFLAVTTSHARIEQAWPLVLAADALVALVAATRPRHVAAVAATATLVGQEAVWQRELWASGGAPRLLAVGMLALTALIALLVLLAWVAGTMVRQRRDHAAVLREHAATQAAAAERLRIARELHDVVAHGIGVIAIQAGAAGRVIGSRPDAARDALAAIETTSRDTLKGLRQLLGGLRATEVAEPAGLTGLAGVDRLAETTTAAGVRVEVRWRGRNRPLPSTVDHSAFRIIQEAVTNVVRHAGTDHCRVLIDHRGEELCVEVLDSGGGRAAGAGESGYGIAGMRERVALLGGQFSAGPRPEGGFRVTARLPLLEAAR</sequence>
<feature type="transmembrane region" description="Helical" evidence="10">
    <location>
        <begin position="33"/>
        <end position="50"/>
    </location>
</feature>
<dbReference type="Gene3D" id="3.30.565.10">
    <property type="entry name" value="Histidine kinase-like ATPase, C-terminal domain"/>
    <property type="match status" value="1"/>
</dbReference>
<keyword evidence="4" id="KW-0808">Transferase</keyword>
<protein>
    <recommendedName>
        <fullName evidence="2">histidine kinase</fullName>
        <ecNumber evidence="2">2.7.13.3</ecNumber>
    </recommendedName>
</protein>
<dbReference type="PANTHER" id="PTHR24421:SF10">
    <property type="entry name" value="NITRATE_NITRITE SENSOR PROTEIN NARQ"/>
    <property type="match status" value="1"/>
</dbReference>
<keyword evidence="3" id="KW-0597">Phosphoprotein</keyword>
<dbReference type="SUPFAM" id="SSF55874">
    <property type="entry name" value="ATPase domain of HSP90 chaperone/DNA topoisomerase II/histidine kinase"/>
    <property type="match status" value="1"/>
</dbReference>
<dbReference type="PANTHER" id="PTHR24421">
    <property type="entry name" value="NITRATE/NITRITE SENSOR PROTEIN NARX-RELATED"/>
    <property type="match status" value="1"/>
</dbReference>
<dbReference type="InterPro" id="IPR050482">
    <property type="entry name" value="Sensor_HK_TwoCompSys"/>
</dbReference>
<accession>A0AAE3KM77</accession>